<protein>
    <recommendedName>
        <fullName evidence="2">N-acetylmuramoyl-L-alanine amidase</fullName>
        <ecNumber evidence="2">3.5.1.28</ecNumber>
    </recommendedName>
</protein>
<dbReference type="EC" id="3.5.1.28" evidence="2"/>
<keyword evidence="6" id="KW-1185">Reference proteome</keyword>
<keyword evidence="3" id="KW-0378">Hydrolase</keyword>
<dbReference type="PANTHER" id="PTHR30404">
    <property type="entry name" value="N-ACETYLMURAMOYL-L-ALANINE AMIDASE"/>
    <property type="match status" value="1"/>
</dbReference>
<dbReference type="SMART" id="SM00646">
    <property type="entry name" value="Ami_3"/>
    <property type="match status" value="1"/>
</dbReference>
<dbReference type="InterPro" id="IPR002508">
    <property type="entry name" value="MurNAc-LAA_cat"/>
</dbReference>
<evidence type="ECO:0000256" key="2">
    <source>
        <dbReference type="ARBA" id="ARBA00011901"/>
    </source>
</evidence>
<dbReference type="PANTHER" id="PTHR30404:SF0">
    <property type="entry name" value="N-ACETYLMURAMOYL-L-ALANINE AMIDASE AMIC"/>
    <property type="match status" value="1"/>
</dbReference>
<dbReference type="CDD" id="cd02696">
    <property type="entry name" value="MurNAc-LAA"/>
    <property type="match status" value="1"/>
</dbReference>
<dbReference type="KEGG" id="camu:CA2015_3260"/>
<evidence type="ECO:0000313" key="6">
    <source>
        <dbReference type="Proteomes" id="UP000036520"/>
    </source>
</evidence>
<dbReference type="STRING" id="320787.CA2015_3260"/>
<dbReference type="AlphaFoldDB" id="A0A0H4PIC4"/>
<dbReference type="Proteomes" id="UP000036520">
    <property type="component" value="Chromosome"/>
</dbReference>
<dbReference type="RefSeq" id="WP_048642847.1">
    <property type="nucleotide sequence ID" value="NZ_CP012040.1"/>
</dbReference>
<proteinExistence type="predicted"/>
<evidence type="ECO:0000256" key="3">
    <source>
        <dbReference type="ARBA" id="ARBA00022801"/>
    </source>
</evidence>
<feature type="domain" description="MurNAc-LAA" evidence="4">
    <location>
        <begin position="105"/>
        <end position="228"/>
    </location>
</feature>
<organism evidence="5 6">
    <name type="scientific">Cyclobacterium amurskyense</name>
    <dbReference type="NCBI Taxonomy" id="320787"/>
    <lineage>
        <taxon>Bacteria</taxon>
        <taxon>Pseudomonadati</taxon>
        <taxon>Bacteroidota</taxon>
        <taxon>Cytophagia</taxon>
        <taxon>Cytophagales</taxon>
        <taxon>Cyclobacteriaceae</taxon>
        <taxon>Cyclobacterium</taxon>
    </lineage>
</organism>
<dbReference type="PATRIC" id="fig|320787.5.peg.3560"/>
<sequence length="338" mass="37643">MGDFKKASALALVLIAVLTQFISSSSVAMPLGKIEKSLKGKVICIDPGHGGTAETDSYRVGPTGEREEWINLRVGTLLGEMLEQSGAKVIYTRTTDTFIPLAERSKIAVENKVDLFISIHHNATADPKVNFPIIYFHGSAEENKASVDFGEKVAKKLVKHLFKGKGPYSLVSDFTIFSSSGASVLRGTYGIPGIIGEATFFTSPKEEKRLRLPDYNKKEALAYFEAIALFFNTAEVLPIAEKNDPSKIEPFKVFQEADRMKPEAKQWKANFSKGKKLFRKGGEQRLEKAFELLTLSARSFPDSYVAKECHELRVLILSKQGETDAAEMEKKRVRFFYP</sequence>
<accession>A0A0H4PIC4</accession>
<dbReference type="GO" id="GO:0008745">
    <property type="term" value="F:N-acetylmuramoyl-L-alanine amidase activity"/>
    <property type="evidence" value="ECO:0007669"/>
    <property type="project" value="UniProtKB-EC"/>
</dbReference>
<evidence type="ECO:0000313" key="5">
    <source>
        <dbReference type="EMBL" id="AKP52653.1"/>
    </source>
</evidence>
<dbReference type="GO" id="GO:0009253">
    <property type="term" value="P:peptidoglycan catabolic process"/>
    <property type="evidence" value="ECO:0007669"/>
    <property type="project" value="InterPro"/>
</dbReference>
<dbReference type="SUPFAM" id="SSF53187">
    <property type="entry name" value="Zn-dependent exopeptidases"/>
    <property type="match status" value="1"/>
</dbReference>
<name>A0A0H4PIC4_9BACT</name>
<dbReference type="InterPro" id="IPR050695">
    <property type="entry name" value="N-acetylmuramoyl_amidase_3"/>
</dbReference>
<dbReference type="EMBL" id="CP012040">
    <property type="protein sequence ID" value="AKP52653.1"/>
    <property type="molecule type" value="Genomic_DNA"/>
</dbReference>
<evidence type="ECO:0000256" key="1">
    <source>
        <dbReference type="ARBA" id="ARBA00001561"/>
    </source>
</evidence>
<dbReference type="Pfam" id="PF01520">
    <property type="entry name" value="Amidase_3"/>
    <property type="match status" value="1"/>
</dbReference>
<evidence type="ECO:0000259" key="4">
    <source>
        <dbReference type="SMART" id="SM00646"/>
    </source>
</evidence>
<dbReference type="GO" id="GO:0030288">
    <property type="term" value="C:outer membrane-bounded periplasmic space"/>
    <property type="evidence" value="ECO:0007669"/>
    <property type="project" value="TreeGrafter"/>
</dbReference>
<comment type="catalytic activity">
    <reaction evidence="1">
        <text>Hydrolyzes the link between N-acetylmuramoyl residues and L-amino acid residues in certain cell-wall glycopeptides.</text>
        <dbReference type="EC" id="3.5.1.28"/>
    </reaction>
</comment>
<dbReference type="Gene3D" id="3.40.630.40">
    <property type="entry name" value="Zn-dependent exopeptidases"/>
    <property type="match status" value="1"/>
</dbReference>
<gene>
    <name evidence="5" type="ORF">CA2015_3260</name>
</gene>
<reference evidence="5 6" key="1">
    <citation type="submission" date="2015-07" db="EMBL/GenBank/DDBJ databases">
        <authorList>
            <person name="Kim K.M."/>
        </authorList>
    </citation>
    <scope>NUCLEOTIDE SEQUENCE [LARGE SCALE GENOMIC DNA]</scope>
    <source>
        <strain evidence="5 6">KCTC 12363</strain>
    </source>
</reference>